<evidence type="ECO:0000256" key="1">
    <source>
        <dbReference type="SAM" id="MobiDB-lite"/>
    </source>
</evidence>
<evidence type="ECO:0000313" key="3">
    <source>
        <dbReference type="Proteomes" id="UP000203826"/>
    </source>
</evidence>
<proteinExistence type="predicted"/>
<dbReference type="OrthoDB" id="20563at10239"/>
<dbReference type="KEGG" id="vg:26049341"/>
<dbReference type="Proteomes" id="UP000203826">
    <property type="component" value="Segment"/>
</dbReference>
<evidence type="ECO:0000313" key="2">
    <source>
        <dbReference type="EMBL" id="ALH23380.1"/>
    </source>
</evidence>
<gene>
    <name evidence="2" type="ORF">ceV_474</name>
</gene>
<protein>
    <submittedName>
        <fullName evidence="2">Uncharacterized protein</fullName>
    </submittedName>
</protein>
<reference evidence="2 3" key="1">
    <citation type="journal article" date="2015" name="Genome Announc.">
        <title>The 474-Kilobase-Pair Complete Genome Sequence of CeV-01B, a Virus Infecting Haptolina (Chrysochromulina) ericina (Prymnesiophyceae).</title>
        <authorList>
            <person name="Gallot-Lavallee L."/>
            <person name="Pagarete A."/>
            <person name="Legendre M."/>
            <person name="Santini S."/>
            <person name="Sandaa R.A."/>
            <person name="Himmelbauer H."/>
            <person name="Ogata H."/>
            <person name="Bratbak G."/>
            <person name="Claverie J.M."/>
        </authorList>
    </citation>
    <scope>NUCLEOTIDE SEQUENCE [LARGE SCALE GENOMIC DNA]</scope>
    <source>
        <strain evidence="2">CeV-01B</strain>
    </source>
</reference>
<name>A0A0N9QR96_9VIRU</name>
<sequence length="170" mass="19647">MTKTLKLRKGPSDSATKFKVGTKKKGNDGNIWKIVENKKGTKRWQKISDKSKTKKYKPLKLEIDTESVWGKNKNLEKFWGKLASGEELILVYTDGKKEKIIMPKTLKAKSNKYKEFENDNNIKAIITSAMSSDTYESLYKKVKNMTPDGVIKNYKKYLTNYGKGDKTWYL</sequence>
<accession>A0A0N9QR96</accession>
<organism evidence="2 3">
    <name type="scientific">Chrysochromulina ericina virus CeV-01B</name>
    <dbReference type="NCBI Taxonomy" id="3070830"/>
    <lineage>
        <taxon>Viruses</taxon>
        <taxon>Varidnaviria</taxon>
        <taxon>Bamfordvirae</taxon>
        <taxon>Nucleocytoviricota</taxon>
        <taxon>Megaviricetes</taxon>
        <taxon>Imitervirales</taxon>
        <taxon>Mesomimiviridae</taxon>
        <taxon>Tethysvirus</taxon>
        <taxon>Tethysvirus raunefjordenense</taxon>
    </lineage>
</organism>
<feature type="region of interest" description="Disordered" evidence="1">
    <location>
        <begin position="1"/>
        <end position="20"/>
    </location>
</feature>
<keyword evidence="3" id="KW-1185">Reference proteome</keyword>
<dbReference type="EMBL" id="KT820662">
    <property type="protein sequence ID" value="ALH23380.1"/>
    <property type="molecule type" value="Genomic_DNA"/>
</dbReference>